<dbReference type="EMBL" id="JPOX01000062">
    <property type="protein sequence ID" value="KFX41364.1"/>
    <property type="molecule type" value="Genomic_DNA"/>
</dbReference>
<reference evidence="2" key="1">
    <citation type="journal article" date="2014" name="PLoS Genet.">
        <title>Signature Gene Expression Reveals Novel Clues to the Molecular Mechanisms of Dimorphic Transition in Penicillium marneffei.</title>
        <authorList>
            <person name="Yang E."/>
            <person name="Wang G."/>
            <person name="Cai J."/>
            <person name="Woo P.C."/>
            <person name="Lau S.K."/>
            <person name="Yuen K.-Y."/>
            <person name="Chow W.-N."/>
            <person name="Lin X."/>
        </authorList>
    </citation>
    <scope>NUCLEOTIDE SEQUENCE [LARGE SCALE GENOMIC DNA]</scope>
    <source>
        <strain evidence="2">PM1</strain>
    </source>
</reference>
<protein>
    <submittedName>
        <fullName evidence="1">Uncharacterized protein</fullName>
    </submittedName>
</protein>
<proteinExistence type="predicted"/>
<organism evidence="1">
    <name type="scientific">Talaromyces marneffei PM1</name>
    <dbReference type="NCBI Taxonomy" id="1077442"/>
    <lineage>
        <taxon>Eukaryota</taxon>
        <taxon>Fungi</taxon>
        <taxon>Dikarya</taxon>
        <taxon>Ascomycota</taxon>
        <taxon>Pezizomycotina</taxon>
        <taxon>Eurotiomycetes</taxon>
        <taxon>Eurotiomycetidae</taxon>
        <taxon>Eurotiales</taxon>
        <taxon>Trichocomaceae</taxon>
        <taxon>Talaromyces</taxon>
        <taxon>Talaromyces sect. Talaromyces</taxon>
    </lineage>
</organism>
<dbReference type="AlphaFoldDB" id="A0A093UKD2"/>
<accession>A0A093UKD2</accession>
<dbReference type="EMBL" id="JPOX01000115">
    <property type="protein sequence ID" value="KFX40742.1"/>
    <property type="molecule type" value="Genomic_DNA"/>
</dbReference>
<gene>
    <name evidence="2" type="ORF">GQ26_0620170</name>
    <name evidence="1" type="ORF">GQ26_1150020</name>
</gene>
<comment type="caution">
    <text evidence="1">The sequence shown here is derived from an EMBL/GenBank/DDBJ whole genome shotgun (WGS) entry which is preliminary data.</text>
</comment>
<reference evidence="1" key="2">
    <citation type="journal article" date="2014" name="PLoS Genet.">
        <title>Signature gene expression reveals novel clues to the molecular mechanisms of dimorphic transition in Penicillium marneffei.</title>
        <authorList>
            <person name="Yang E."/>
            <person name="Wang G."/>
            <person name="Cai J."/>
            <person name="Woo P.C."/>
            <person name="Lau S.K."/>
            <person name="Yuen K.-Y."/>
            <person name="Chow W.-N."/>
            <person name="Lin X."/>
        </authorList>
    </citation>
    <scope>NUCLEOTIDE SEQUENCE</scope>
    <source>
        <strain evidence="1">PM1</strain>
    </source>
</reference>
<sequence>MPFDATCTINTYPHKQI</sequence>
<name>A0A093UKD2_TALMA</name>
<dbReference type="HOGENOM" id="CLU_3432050_0_0_1"/>
<evidence type="ECO:0000313" key="2">
    <source>
        <dbReference type="EMBL" id="KFX41364.1"/>
    </source>
</evidence>
<evidence type="ECO:0000313" key="1">
    <source>
        <dbReference type="EMBL" id="KFX40742.1"/>
    </source>
</evidence>